<gene>
    <name evidence="4" type="ORF">L9F63_019929</name>
</gene>
<reference evidence="4" key="1">
    <citation type="journal article" date="2023" name="IScience">
        <title>Live-bearing cockroach genome reveals convergent evolutionary mechanisms linked to viviparity in insects and beyond.</title>
        <authorList>
            <person name="Fouks B."/>
            <person name="Harrison M.C."/>
            <person name="Mikhailova A.A."/>
            <person name="Marchal E."/>
            <person name="English S."/>
            <person name="Carruthers M."/>
            <person name="Jennings E.C."/>
            <person name="Chiamaka E.L."/>
            <person name="Frigard R.A."/>
            <person name="Pippel M."/>
            <person name="Attardo G.M."/>
            <person name="Benoit J.B."/>
            <person name="Bornberg-Bauer E."/>
            <person name="Tobe S.S."/>
        </authorList>
    </citation>
    <scope>NUCLEOTIDE SEQUENCE</scope>
    <source>
        <strain evidence="4">Stay&amp;Tobe</strain>
    </source>
</reference>
<organism evidence="4 5">
    <name type="scientific">Diploptera punctata</name>
    <name type="common">Pacific beetle cockroach</name>
    <dbReference type="NCBI Taxonomy" id="6984"/>
    <lineage>
        <taxon>Eukaryota</taxon>
        <taxon>Metazoa</taxon>
        <taxon>Ecdysozoa</taxon>
        <taxon>Arthropoda</taxon>
        <taxon>Hexapoda</taxon>
        <taxon>Insecta</taxon>
        <taxon>Pterygota</taxon>
        <taxon>Neoptera</taxon>
        <taxon>Polyneoptera</taxon>
        <taxon>Dictyoptera</taxon>
        <taxon>Blattodea</taxon>
        <taxon>Blaberoidea</taxon>
        <taxon>Blaberidae</taxon>
        <taxon>Diplopterinae</taxon>
        <taxon>Diploptera</taxon>
    </lineage>
</organism>
<proteinExistence type="inferred from homology"/>
<dbReference type="PROSITE" id="PS00262">
    <property type="entry name" value="INSULIN"/>
    <property type="match status" value="1"/>
</dbReference>
<protein>
    <submittedName>
        <fullName evidence="4">Uncharacterized protein</fullName>
    </submittedName>
</protein>
<keyword evidence="2" id="KW-0165">Cleavage on pair of basic residues</keyword>
<dbReference type="Proteomes" id="UP001233999">
    <property type="component" value="Unassembled WGS sequence"/>
</dbReference>
<dbReference type="GO" id="GO:0005576">
    <property type="term" value="C:extracellular region"/>
    <property type="evidence" value="ECO:0007669"/>
    <property type="project" value="UniProtKB-ARBA"/>
</dbReference>
<dbReference type="SUPFAM" id="SSF56994">
    <property type="entry name" value="Insulin-like"/>
    <property type="match status" value="1"/>
</dbReference>
<evidence type="ECO:0000256" key="3">
    <source>
        <dbReference type="ARBA" id="ARBA00022729"/>
    </source>
</evidence>
<keyword evidence="5" id="KW-1185">Reference proteome</keyword>
<keyword evidence="3" id="KW-0732">Signal</keyword>
<feature type="non-terminal residue" evidence="4">
    <location>
        <position position="113"/>
    </location>
</feature>
<dbReference type="InterPro" id="IPR022353">
    <property type="entry name" value="Insulin_CS"/>
</dbReference>
<dbReference type="AlphaFoldDB" id="A0AAD7ZT64"/>
<dbReference type="EMBL" id="JASPKZ010007160">
    <property type="protein sequence ID" value="KAJ9586429.1"/>
    <property type="molecule type" value="Genomic_DNA"/>
</dbReference>
<sequence length="113" mass="12855">VIVFVILHECAGRPEYEDCNRKVRRQIMESCSNPKGKRSVSYDEKPNVSLGARMTSTQSSSLLGKLLGVPGDWLEEGIHEDNRYSKRSSQTIRQLMLECCLDNCSPDRFLGWC</sequence>
<reference evidence="4" key="2">
    <citation type="submission" date="2023-05" db="EMBL/GenBank/DDBJ databases">
        <authorList>
            <person name="Fouks B."/>
        </authorList>
    </citation>
    <scope>NUCLEOTIDE SEQUENCE</scope>
    <source>
        <strain evidence="4">Stay&amp;Tobe</strain>
        <tissue evidence="4">Testes</tissue>
    </source>
</reference>
<evidence type="ECO:0000313" key="5">
    <source>
        <dbReference type="Proteomes" id="UP001233999"/>
    </source>
</evidence>
<evidence type="ECO:0000256" key="2">
    <source>
        <dbReference type="ARBA" id="ARBA00022685"/>
    </source>
</evidence>
<name>A0AAD7ZT64_DIPPU</name>
<comment type="caution">
    <text evidence="4">The sequence shown here is derived from an EMBL/GenBank/DDBJ whole genome shotgun (WGS) entry which is preliminary data.</text>
</comment>
<evidence type="ECO:0000256" key="1">
    <source>
        <dbReference type="ARBA" id="ARBA00009034"/>
    </source>
</evidence>
<evidence type="ECO:0000313" key="4">
    <source>
        <dbReference type="EMBL" id="KAJ9586429.1"/>
    </source>
</evidence>
<comment type="similarity">
    <text evidence="1">Belongs to the insulin family.</text>
</comment>
<accession>A0AAD7ZT64</accession>
<dbReference type="InterPro" id="IPR036438">
    <property type="entry name" value="Insulin-like_sf"/>
</dbReference>